<evidence type="ECO:0000313" key="1">
    <source>
        <dbReference type="EMBL" id="MBF9239485.1"/>
    </source>
</evidence>
<evidence type="ECO:0000313" key="2">
    <source>
        <dbReference type="Proteomes" id="UP000597617"/>
    </source>
</evidence>
<protein>
    <submittedName>
        <fullName evidence="1">Uncharacterized protein</fullName>
    </submittedName>
</protein>
<dbReference type="RefSeq" id="WP_196283837.1">
    <property type="nucleotide sequence ID" value="NZ_JADQDQ010000013.1"/>
</dbReference>
<comment type="caution">
    <text evidence="1">The sequence shown here is derived from an EMBL/GenBank/DDBJ whole genome shotgun (WGS) entry which is preliminary data.</text>
</comment>
<sequence>MSHPAPTPGEKLKAAAHTKLLVYFKDGNARTLYGRSNASTYVPLDPRELEIKRLKKYAESVHAKINVAILYDVHTGQEVARMKNGQWL</sequence>
<proteinExistence type="predicted"/>
<organism evidence="1 2">
    <name type="scientific">Hymenobacter jeongseonensis</name>
    <dbReference type="NCBI Taxonomy" id="2791027"/>
    <lineage>
        <taxon>Bacteria</taxon>
        <taxon>Pseudomonadati</taxon>
        <taxon>Bacteroidota</taxon>
        <taxon>Cytophagia</taxon>
        <taxon>Cytophagales</taxon>
        <taxon>Hymenobacteraceae</taxon>
        <taxon>Hymenobacter</taxon>
    </lineage>
</organism>
<dbReference type="EMBL" id="JADQDQ010000013">
    <property type="protein sequence ID" value="MBF9239485.1"/>
    <property type="molecule type" value="Genomic_DNA"/>
</dbReference>
<keyword evidence="2" id="KW-1185">Reference proteome</keyword>
<dbReference type="Proteomes" id="UP000597617">
    <property type="component" value="Unassembled WGS sequence"/>
</dbReference>
<accession>A0ABS0IM96</accession>
<gene>
    <name evidence="1" type="ORF">I2I05_18980</name>
</gene>
<name>A0ABS0IM96_9BACT</name>
<reference evidence="1 2" key="1">
    <citation type="submission" date="2020-11" db="EMBL/GenBank/DDBJ databases">
        <authorList>
            <person name="Kim M.K."/>
        </authorList>
    </citation>
    <scope>NUCLEOTIDE SEQUENCE [LARGE SCALE GENOMIC DNA]</scope>
    <source>
        <strain evidence="1 2">BT683</strain>
    </source>
</reference>